<comment type="caution">
    <text evidence="1">The sequence shown here is derived from an EMBL/GenBank/DDBJ whole genome shotgun (WGS) entry which is preliminary data.</text>
</comment>
<organism evidence="1 2">
    <name type="scientific">Peribacillus simplex</name>
    <dbReference type="NCBI Taxonomy" id="1478"/>
    <lineage>
        <taxon>Bacteria</taxon>
        <taxon>Bacillati</taxon>
        <taxon>Bacillota</taxon>
        <taxon>Bacilli</taxon>
        <taxon>Bacillales</taxon>
        <taxon>Bacillaceae</taxon>
        <taxon>Peribacillus</taxon>
    </lineage>
</organism>
<evidence type="ECO:0000313" key="1">
    <source>
        <dbReference type="EMBL" id="TVX80105.1"/>
    </source>
</evidence>
<evidence type="ECO:0000313" key="2">
    <source>
        <dbReference type="Proteomes" id="UP000317770"/>
    </source>
</evidence>
<protein>
    <submittedName>
        <fullName evidence="1">Uncharacterized protein</fullName>
    </submittedName>
</protein>
<dbReference type="AlphaFoldDB" id="A0A8B5XY19"/>
<name>A0A8B5XY19_9BACI</name>
<gene>
    <name evidence="1" type="ORF">FQP34_13805</name>
</gene>
<dbReference type="Proteomes" id="UP000317770">
    <property type="component" value="Unassembled WGS sequence"/>
</dbReference>
<dbReference type="EMBL" id="VNKI01000006">
    <property type="protein sequence ID" value="TVX80105.1"/>
    <property type="molecule type" value="Genomic_DNA"/>
</dbReference>
<accession>A0A8B5XY19</accession>
<sequence length="176" mass="20714">MKGELFMFGLENYNPKMYTNPSNIIKDHRNALEELIGKNIEEIWVAWEQDEDEWFNDCPVVIRFENCQLELCANKADEYVVTFNKILVTQDLCWYGTDLRLKWEKNKLQDLNSATGKRVVGIEILERCETNETDYFYLYGIGLHLNDGYLAICNGFDENSLIIKREEGPIYRHTLI</sequence>
<proteinExistence type="predicted"/>
<reference evidence="1 2" key="1">
    <citation type="submission" date="2019-07" db="EMBL/GenBank/DDBJ databases">
        <title>Genome assembly of Bacillus simplex strain GGC-P6A.</title>
        <authorList>
            <person name="Jennings M.E."/>
            <person name="Barton H.A."/>
        </authorList>
    </citation>
    <scope>NUCLEOTIDE SEQUENCE [LARGE SCALE GENOMIC DNA]</scope>
    <source>
        <strain evidence="1 2">GGC-P6A</strain>
    </source>
</reference>